<dbReference type="InterPro" id="IPR039357">
    <property type="entry name" value="SRD5A/TECR"/>
</dbReference>
<feature type="transmembrane region" description="Helical" evidence="6">
    <location>
        <begin position="58"/>
        <end position="77"/>
    </location>
</feature>
<feature type="transmembrane region" description="Helical" evidence="6">
    <location>
        <begin position="164"/>
        <end position="183"/>
    </location>
</feature>
<dbReference type="AlphaFoldDB" id="A0A9P3PMQ6"/>
<comment type="similarity">
    <text evidence="2">Belongs to the steroid 5-alpha reductase family.</text>
</comment>
<protein>
    <submittedName>
        <fullName evidence="8">3-oxo-5-alpha-steroid 4-dehydrogenase</fullName>
    </submittedName>
</protein>
<evidence type="ECO:0000256" key="5">
    <source>
        <dbReference type="ARBA" id="ARBA00023136"/>
    </source>
</evidence>
<keyword evidence="5 6" id="KW-0472">Membrane</keyword>
<feature type="transmembrane region" description="Helical" evidence="6">
    <location>
        <begin position="20"/>
        <end position="38"/>
    </location>
</feature>
<evidence type="ECO:0000259" key="7">
    <source>
        <dbReference type="Pfam" id="PF02544"/>
    </source>
</evidence>
<dbReference type="PROSITE" id="PS50244">
    <property type="entry name" value="S5A_REDUCTASE"/>
    <property type="match status" value="1"/>
</dbReference>
<feature type="domain" description="3-oxo-5-alpha-steroid 4-dehydrogenase C-terminal" evidence="7">
    <location>
        <begin position="291"/>
        <end position="334"/>
    </location>
</feature>
<keyword evidence="9" id="KW-1185">Reference proteome</keyword>
<dbReference type="OrthoDB" id="5788137at2759"/>
<keyword evidence="3 6" id="KW-0812">Transmembrane</keyword>
<feature type="transmembrane region" description="Helical" evidence="6">
    <location>
        <begin position="122"/>
        <end position="144"/>
    </location>
</feature>
<dbReference type="EMBL" id="BRPK01000005">
    <property type="protein sequence ID" value="GLB38735.1"/>
    <property type="molecule type" value="Genomic_DNA"/>
</dbReference>
<dbReference type="GO" id="GO:0016020">
    <property type="term" value="C:membrane"/>
    <property type="evidence" value="ECO:0007669"/>
    <property type="project" value="UniProtKB-SubCell"/>
</dbReference>
<evidence type="ECO:0000256" key="1">
    <source>
        <dbReference type="ARBA" id="ARBA00004141"/>
    </source>
</evidence>
<dbReference type="InterPro" id="IPR001104">
    <property type="entry name" value="3-oxo-5_a-steroid_4-DH_C"/>
</dbReference>
<sequence>MPSVHVEQASYLYHAARKYFTLGSVATFPVLFFVNAPFGRFTPSSDSIFLVDGIKSWIFMELVSPLCFLLTFLASPLSPPSTPSPPLNFTSPQSLLALLYLTHYANRALISPLRTPSRSKSHLIVPLSAVFFNTVNGALMGSYLSSPFARAFLGPSLPSPTARPSFYLGLLIWAAGFAGNIYHDEILLNIRRKAIKGKGKATSPPSSSSSSSSSAAGKTKGEHYAIPTGALYAYVSYPNYLCEWIEWTGFALASSPVPSLSLSSLLSLLSPQEIMTSLKTPPEAFAPSLTPPWIFLLAEVLLMLPRAVRGHRWYHDRFGSAYPRERRAVVPFLL</sequence>
<evidence type="ECO:0000256" key="3">
    <source>
        <dbReference type="ARBA" id="ARBA00022692"/>
    </source>
</evidence>
<comment type="subcellular location">
    <subcellularLocation>
        <location evidence="1">Membrane</location>
        <topology evidence="1">Multi-pass membrane protein</topology>
    </subcellularLocation>
</comment>
<feature type="domain" description="3-oxo-5-alpha-steroid 4-dehydrogenase C-terminal" evidence="7">
    <location>
        <begin position="219"/>
        <end position="260"/>
    </location>
</feature>
<dbReference type="GO" id="GO:0016627">
    <property type="term" value="F:oxidoreductase activity, acting on the CH-CH group of donors"/>
    <property type="evidence" value="ECO:0007669"/>
    <property type="project" value="InterPro"/>
</dbReference>
<keyword evidence="4 6" id="KW-1133">Transmembrane helix</keyword>
<evidence type="ECO:0000313" key="8">
    <source>
        <dbReference type="EMBL" id="GLB38735.1"/>
    </source>
</evidence>
<evidence type="ECO:0000256" key="2">
    <source>
        <dbReference type="ARBA" id="ARBA00007742"/>
    </source>
</evidence>
<comment type="caution">
    <text evidence="8">The sequence shown here is derived from an EMBL/GenBank/DDBJ whole genome shotgun (WGS) entry which is preliminary data.</text>
</comment>
<reference evidence="8" key="1">
    <citation type="submission" date="2022-07" db="EMBL/GenBank/DDBJ databases">
        <title>The genome of Lyophyllum shimeji provides insight into the initial evolution of ectomycorrhizal fungal genome.</title>
        <authorList>
            <person name="Kobayashi Y."/>
            <person name="Shibata T."/>
            <person name="Hirakawa H."/>
            <person name="Shigenobu S."/>
            <person name="Nishiyama T."/>
            <person name="Yamada A."/>
            <person name="Hasebe M."/>
            <person name="Kawaguchi M."/>
        </authorList>
    </citation>
    <scope>NUCLEOTIDE SEQUENCE</scope>
    <source>
        <strain evidence="8">AT787</strain>
    </source>
</reference>
<dbReference type="PANTHER" id="PTHR10556:SF43">
    <property type="entry name" value="STEROID 5-ALPHA-REDUCTASE DET2"/>
    <property type="match status" value="1"/>
</dbReference>
<dbReference type="Gene3D" id="1.20.120.1630">
    <property type="match status" value="1"/>
</dbReference>
<evidence type="ECO:0000256" key="4">
    <source>
        <dbReference type="ARBA" id="ARBA00022989"/>
    </source>
</evidence>
<evidence type="ECO:0000313" key="9">
    <source>
        <dbReference type="Proteomes" id="UP001063166"/>
    </source>
</evidence>
<name>A0A9P3PMQ6_LYOSH</name>
<evidence type="ECO:0000256" key="6">
    <source>
        <dbReference type="SAM" id="Phobius"/>
    </source>
</evidence>
<gene>
    <name evidence="8" type="ORF">LshimejAT787_0506000</name>
</gene>
<dbReference type="Proteomes" id="UP001063166">
    <property type="component" value="Unassembled WGS sequence"/>
</dbReference>
<dbReference type="PANTHER" id="PTHR10556">
    <property type="entry name" value="3-OXO-5-ALPHA-STEROID 4-DEHYDROGENASE"/>
    <property type="match status" value="1"/>
</dbReference>
<organism evidence="8 9">
    <name type="scientific">Lyophyllum shimeji</name>
    <name type="common">Hon-shimeji</name>
    <name type="synonym">Tricholoma shimeji</name>
    <dbReference type="NCBI Taxonomy" id="47721"/>
    <lineage>
        <taxon>Eukaryota</taxon>
        <taxon>Fungi</taxon>
        <taxon>Dikarya</taxon>
        <taxon>Basidiomycota</taxon>
        <taxon>Agaricomycotina</taxon>
        <taxon>Agaricomycetes</taxon>
        <taxon>Agaricomycetidae</taxon>
        <taxon>Agaricales</taxon>
        <taxon>Tricholomatineae</taxon>
        <taxon>Lyophyllaceae</taxon>
        <taxon>Lyophyllum</taxon>
    </lineage>
</organism>
<dbReference type="Pfam" id="PF02544">
    <property type="entry name" value="Steroid_dh"/>
    <property type="match status" value="2"/>
</dbReference>
<dbReference type="GO" id="GO:0006629">
    <property type="term" value="P:lipid metabolic process"/>
    <property type="evidence" value="ECO:0007669"/>
    <property type="project" value="InterPro"/>
</dbReference>
<accession>A0A9P3PMQ6</accession>
<proteinExistence type="inferred from homology"/>